<proteinExistence type="predicted"/>
<evidence type="ECO:0000256" key="1">
    <source>
        <dbReference type="ARBA" id="ARBA00022729"/>
    </source>
</evidence>
<dbReference type="InterPro" id="IPR051099">
    <property type="entry name" value="AGR/TXD"/>
</dbReference>
<dbReference type="InterPro" id="IPR017937">
    <property type="entry name" value="Thioredoxin_CS"/>
</dbReference>
<protein>
    <submittedName>
        <fullName evidence="4">Thioredoxin</fullName>
    </submittedName>
</protein>
<dbReference type="PANTHER" id="PTHR15337:SF11">
    <property type="entry name" value="THIOREDOXIN DOMAIN-CONTAINING PROTEIN"/>
    <property type="match status" value="1"/>
</dbReference>
<dbReference type="SUPFAM" id="SSF52833">
    <property type="entry name" value="Thioredoxin-like"/>
    <property type="match status" value="1"/>
</dbReference>
<reference evidence="4 5" key="1">
    <citation type="submission" date="2018-05" db="EMBL/GenBank/DDBJ databases">
        <title>Genomic Encyclopedia of Archaeal and Bacterial Type Strains, Phase II (KMG-II): from individual species to whole genera.</title>
        <authorList>
            <person name="Goeker M."/>
        </authorList>
    </citation>
    <scope>NUCLEOTIDE SEQUENCE [LARGE SCALE GENOMIC DNA]</scope>
    <source>
        <strain evidence="4 5">DSM 22214</strain>
    </source>
</reference>
<keyword evidence="5" id="KW-1185">Reference proteome</keyword>
<name>A0A316END2_9BACT</name>
<keyword evidence="2" id="KW-0676">Redox-active center</keyword>
<dbReference type="InterPro" id="IPR036249">
    <property type="entry name" value="Thioredoxin-like_sf"/>
</dbReference>
<dbReference type="AlphaFoldDB" id="A0A316END2"/>
<evidence type="ECO:0000259" key="3">
    <source>
        <dbReference type="PROSITE" id="PS51352"/>
    </source>
</evidence>
<dbReference type="PROSITE" id="PS00194">
    <property type="entry name" value="THIOREDOXIN_1"/>
    <property type="match status" value="1"/>
</dbReference>
<sequence>MVSLLASTQVFSQGIIFRQDDWQNVLMQAKAQKKLIFVDIYTTWCGPCKEMDKKTFTESSVGDKFNARFINYKVDAEKGFGINLAKRYNVTSYPTCLFVDATENLMYKQEGLLRAPDLLKEADMVLNNQANAKPRWALEKLYNEGRRDSEFLSEFIAVNSLYTIDNTNLVEEYVKSLTPIQYSSDKTLRIIVNNGFKIDGKAFELLLKFREKAESLFEGGVEKVNRAFSQSINEVFDVALKTKNQAMFDKALAANLKALPNTADRVNDKNKLAFYLAMKDVNKFSEAAEQYLDQYVMFVQVESIRKQDLWEYEKIMQNYKLGIRDSVGAGAALYQNLKKNAKYTMARLTANELNEVVKAFYDQVDDKAKLKKAVEWAKRSLELVETPDSYHSYAQLMLKLGDKQMALDIEQKAYDVALREKLDTQKFTAALEKMR</sequence>
<dbReference type="EMBL" id="QGGO01000015">
    <property type="protein sequence ID" value="PWK24480.1"/>
    <property type="molecule type" value="Genomic_DNA"/>
</dbReference>
<keyword evidence="1" id="KW-0732">Signal</keyword>
<dbReference type="InterPro" id="IPR013766">
    <property type="entry name" value="Thioredoxin_domain"/>
</dbReference>
<organism evidence="4 5">
    <name type="scientific">Arcicella aurantiaca</name>
    <dbReference type="NCBI Taxonomy" id="591202"/>
    <lineage>
        <taxon>Bacteria</taxon>
        <taxon>Pseudomonadati</taxon>
        <taxon>Bacteroidota</taxon>
        <taxon>Cytophagia</taxon>
        <taxon>Cytophagales</taxon>
        <taxon>Flectobacillaceae</taxon>
        <taxon>Arcicella</taxon>
    </lineage>
</organism>
<dbReference type="Pfam" id="PF00085">
    <property type="entry name" value="Thioredoxin"/>
    <property type="match status" value="1"/>
</dbReference>
<evidence type="ECO:0000313" key="5">
    <source>
        <dbReference type="Proteomes" id="UP000245489"/>
    </source>
</evidence>
<evidence type="ECO:0000256" key="2">
    <source>
        <dbReference type="ARBA" id="ARBA00023284"/>
    </source>
</evidence>
<gene>
    <name evidence="4" type="ORF">LV89_02993</name>
</gene>
<dbReference type="PANTHER" id="PTHR15337">
    <property type="entry name" value="ANTERIOR GRADIENT PROTEIN-RELATED"/>
    <property type="match status" value="1"/>
</dbReference>
<dbReference type="PROSITE" id="PS51352">
    <property type="entry name" value="THIOREDOXIN_2"/>
    <property type="match status" value="1"/>
</dbReference>
<dbReference type="Gene3D" id="3.40.30.10">
    <property type="entry name" value="Glutaredoxin"/>
    <property type="match status" value="1"/>
</dbReference>
<accession>A0A316END2</accession>
<comment type="caution">
    <text evidence="4">The sequence shown here is derived from an EMBL/GenBank/DDBJ whole genome shotgun (WGS) entry which is preliminary data.</text>
</comment>
<evidence type="ECO:0000313" key="4">
    <source>
        <dbReference type="EMBL" id="PWK24480.1"/>
    </source>
</evidence>
<dbReference type="Proteomes" id="UP000245489">
    <property type="component" value="Unassembled WGS sequence"/>
</dbReference>
<feature type="domain" description="Thioredoxin" evidence="3">
    <location>
        <begin position="1"/>
        <end position="127"/>
    </location>
</feature>